<reference evidence="2" key="1">
    <citation type="submission" date="2021-06" db="EMBL/GenBank/DDBJ databases">
        <authorList>
            <person name="Kallberg Y."/>
            <person name="Tangrot J."/>
            <person name="Rosling A."/>
        </authorList>
    </citation>
    <scope>NUCLEOTIDE SEQUENCE</scope>
    <source>
        <strain evidence="2">IA702</strain>
    </source>
</reference>
<keyword evidence="3" id="KW-1185">Reference proteome</keyword>
<dbReference type="Proteomes" id="UP000789572">
    <property type="component" value="Unassembled WGS sequence"/>
</dbReference>
<protein>
    <submittedName>
        <fullName evidence="2">5526_t:CDS:1</fullName>
    </submittedName>
</protein>
<evidence type="ECO:0000313" key="2">
    <source>
        <dbReference type="EMBL" id="CAG8572834.1"/>
    </source>
</evidence>
<name>A0A9N9G0C6_9GLOM</name>
<comment type="caution">
    <text evidence="2">The sequence shown here is derived from an EMBL/GenBank/DDBJ whole genome shotgun (WGS) entry which is preliminary data.</text>
</comment>
<evidence type="ECO:0000256" key="1">
    <source>
        <dbReference type="SAM" id="MobiDB-lite"/>
    </source>
</evidence>
<proteinExistence type="predicted"/>
<feature type="region of interest" description="Disordered" evidence="1">
    <location>
        <begin position="149"/>
        <end position="188"/>
    </location>
</feature>
<sequence>MNYTHRLDRAHHTAGFTQATFQRFQTHIMSCGSYDLRCCICILNIRLKDLSYVVELNLQFIIRSFFKISDNPKATKEEVGKAYEGYKDFFYKYHQETPQQQRIATRDTSKHLMAEPNHRRVRLYGENSSNALRHALELGRRNKCHSLLSSGSRARTHKGRHSQGAQSIQGSKRLSQNSYTEEERLQNESLEINDDNDLVYILPTQLAPVNLTASCVW</sequence>
<gene>
    <name evidence="2" type="ORF">POCULU_LOCUS6084</name>
</gene>
<organism evidence="2 3">
    <name type="scientific">Paraglomus occultum</name>
    <dbReference type="NCBI Taxonomy" id="144539"/>
    <lineage>
        <taxon>Eukaryota</taxon>
        <taxon>Fungi</taxon>
        <taxon>Fungi incertae sedis</taxon>
        <taxon>Mucoromycota</taxon>
        <taxon>Glomeromycotina</taxon>
        <taxon>Glomeromycetes</taxon>
        <taxon>Paraglomerales</taxon>
        <taxon>Paraglomeraceae</taxon>
        <taxon>Paraglomus</taxon>
    </lineage>
</organism>
<feature type="non-terminal residue" evidence="2">
    <location>
        <position position="1"/>
    </location>
</feature>
<dbReference type="EMBL" id="CAJVPJ010001051">
    <property type="protein sequence ID" value="CAG8572834.1"/>
    <property type="molecule type" value="Genomic_DNA"/>
</dbReference>
<evidence type="ECO:0000313" key="3">
    <source>
        <dbReference type="Proteomes" id="UP000789572"/>
    </source>
</evidence>
<accession>A0A9N9G0C6</accession>
<dbReference type="AlphaFoldDB" id="A0A9N9G0C6"/>
<feature type="compositionally biased region" description="Polar residues" evidence="1">
    <location>
        <begin position="163"/>
        <end position="179"/>
    </location>
</feature>